<evidence type="ECO:0000256" key="2">
    <source>
        <dbReference type="ARBA" id="ARBA00023315"/>
    </source>
</evidence>
<protein>
    <submittedName>
        <fullName evidence="4">GNAT family N-acetyltransferase</fullName>
    </submittedName>
</protein>
<dbReference type="Pfam" id="PF00583">
    <property type="entry name" value="Acetyltransf_1"/>
    <property type="match status" value="1"/>
</dbReference>
<name>A0ABS2ULM5_9ACTN</name>
<dbReference type="InterPro" id="IPR050832">
    <property type="entry name" value="Bact_Acetyltransf"/>
</dbReference>
<evidence type="ECO:0000259" key="3">
    <source>
        <dbReference type="PROSITE" id="PS51186"/>
    </source>
</evidence>
<dbReference type="PROSITE" id="PS51186">
    <property type="entry name" value="GNAT"/>
    <property type="match status" value="1"/>
</dbReference>
<proteinExistence type="predicted"/>
<evidence type="ECO:0000313" key="5">
    <source>
        <dbReference type="Proteomes" id="UP000664109"/>
    </source>
</evidence>
<keyword evidence="2" id="KW-0012">Acyltransferase</keyword>
<keyword evidence="1" id="KW-0808">Transferase</keyword>
<gene>
    <name evidence="4" type="ORF">JE024_05935</name>
</gene>
<evidence type="ECO:0000256" key="1">
    <source>
        <dbReference type="ARBA" id="ARBA00022679"/>
    </source>
</evidence>
<accession>A0ABS2ULM5</accession>
<sequence length="171" mass="18661">MTVKVRDMTDGDREAVAAIRVGGRRHAYAGLLPQSHLDFMDAAADAARRHADLAGAAGTVNVVAEQLGDVIGWACYGPSRAPDATVDGCELYAIYVLPERISSGVGHALMAEVTGRARAKGFVRMELWVLKENARARRFYERAGFLPDGTEEPFEVDGTRVPEVRYTRRLA</sequence>
<evidence type="ECO:0000313" key="4">
    <source>
        <dbReference type="EMBL" id="MBM9618289.1"/>
    </source>
</evidence>
<comment type="caution">
    <text evidence="4">The sequence shown here is derived from an EMBL/GenBank/DDBJ whole genome shotgun (WGS) entry which is preliminary data.</text>
</comment>
<dbReference type="InterPro" id="IPR000182">
    <property type="entry name" value="GNAT_dom"/>
</dbReference>
<dbReference type="PANTHER" id="PTHR43877">
    <property type="entry name" value="AMINOALKYLPHOSPHONATE N-ACETYLTRANSFERASE-RELATED-RELATED"/>
    <property type="match status" value="1"/>
</dbReference>
<organism evidence="4 5">
    <name type="scientific">Streptomyces zhihengii</name>
    <dbReference type="NCBI Taxonomy" id="1818004"/>
    <lineage>
        <taxon>Bacteria</taxon>
        <taxon>Bacillati</taxon>
        <taxon>Actinomycetota</taxon>
        <taxon>Actinomycetes</taxon>
        <taxon>Kitasatosporales</taxon>
        <taxon>Streptomycetaceae</taxon>
        <taxon>Streptomyces</taxon>
    </lineage>
</organism>
<feature type="domain" description="N-acetyltransferase" evidence="3">
    <location>
        <begin position="3"/>
        <end position="171"/>
    </location>
</feature>
<reference evidence="4 5" key="1">
    <citation type="journal article" date="2016" name="Arch. Microbiol.">
        <title>Streptomyces zhihengii sp. nov., isolated from rhizospheric soil of Psammosilene tunicoides.</title>
        <authorList>
            <person name="Huang M.J."/>
            <person name="Fei J.J."/>
            <person name="Salam N."/>
            <person name="Kim C.J."/>
            <person name="Hozzein W.N."/>
            <person name="Xiao M."/>
            <person name="Huang H.Q."/>
            <person name="Li W.J."/>
        </authorList>
    </citation>
    <scope>NUCLEOTIDE SEQUENCE [LARGE SCALE GENOMIC DNA]</scope>
    <source>
        <strain evidence="4 5">YIM T102</strain>
    </source>
</reference>
<keyword evidence="5" id="KW-1185">Reference proteome</keyword>
<dbReference type="SUPFAM" id="SSF55729">
    <property type="entry name" value="Acyl-CoA N-acyltransferases (Nat)"/>
    <property type="match status" value="1"/>
</dbReference>
<dbReference type="Proteomes" id="UP000664109">
    <property type="component" value="Unassembled WGS sequence"/>
</dbReference>
<dbReference type="CDD" id="cd04301">
    <property type="entry name" value="NAT_SF"/>
    <property type="match status" value="1"/>
</dbReference>
<dbReference type="EMBL" id="JAFEJA010000001">
    <property type="protein sequence ID" value="MBM9618289.1"/>
    <property type="molecule type" value="Genomic_DNA"/>
</dbReference>
<dbReference type="Gene3D" id="3.40.630.30">
    <property type="match status" value="1"/>
</dbReference>
<dbReference type="InterPro" id="IPR016181">
    <property type="entry name" value="Acyl_CoA_acyltransferase"/>
</dbReference>